<evidence type="ECO:0000256" key="5">
    <source>
        <dbReference type="ARBA" id="ARBA00022989"/>
    </source>
</evidence>
<reference evidence="12" key="1">
    <citation type="submission" date="2021-01" db="EMBL/GenBank/DDBJ databases">
        <authorList>
            <person name="Kaushik A."/>
        </authorList>
    </citation>
    <scope>NUCLEOTIDE SEQUENCE</scope>
    <source>
        <strain evidence="12">AG1-1C</strain>
    </source>
</reference>
<accession>A0A8H2X9K6</accession>
<evidence type="ECO:0000256" key="6">
    <source>
        <dbReference type="ARBA" id="ARBA00023034"/>
    </source>
</evidence>
<keyword evidence="7 10" id="KW-0472">Membrane</keyword>
<dbReference type="GO" id="GO:0015031">
    <property type="term" value="P:protein transport"/>
    <property type="evidence" value="ECO:0007669"/>
    <property type="project" value="UniProtKB-KW"/>
</dbReference>
<dbReference type="SMART" id="SM00397">
    <property type="entry name" value="t_SNARE"/>
    <property type="match status" value="1"/>
</dbReference>
<dbReference type="CDD" id="cd15853">
    <property type="entry name" value="SNARE_Bet1"/>
    <property type="match status" value="1"/>
</dbReference>
<dbReference type="PANTHER" id="PTHR12791">
    <property type="entry name" value="GOLGI SNARE BET1-RELATED"/>
    <property type="match status" value="1"/>
</dbReference>
<dbReference type="EMBL" id="CAJMWS010000321">
    <property type="protein sequence ID" value="CAE6421326.1"/>
    <property type="molecule type" value="Genomic_DNA"/>
</dbReference>
<sequence>MWLLVHSHCATITWHGANHHVNCSYPRFSTGVSVKNTMSTRLTAPSGLSYRDRSSLLPSNHSSGRSSPYTHANTPPQGQRFAEDLEGQNDERLEGLTAKVKILKDITIGIGNEVRDSTVQLSQMNDAFAETSGILGGTFRRMNTMATRQGGRWACYMIFIFLVLCFFVVVWFFRRIT</sequence>
<keyword evidence="4" id="KW-0653">Protein transport</keyword>
<feature type="compositionally biased region" description="Polar residues" evidence="9">
    <location>
        <begin position="56"/>
        <end position="77"/>
    </location>
</feature>
<evidence type="ECO:0000256" key="10">
    <source>
        <dbReference type="SAM" id="Phobius"/>
    </source>
</evidence>
<dbReference type="FunFam" id="1.20.5.110:FF:000057">
    <property type="entry name" value="SNARE complex subunit (Bet1), putative"/>
    <property type="match status" value="1"/>
</dbReference>
<evidence type="ECO:0000259" key="11">
    <source>
        <dbReference type="PROSITE" id="PS50192"/>
    </source>
</evidence>
<feature type="region of interest" description="Disordered" evidence="9">
    <location>
        <begin position="44"/>
        <end position="81"/>
    </location>
</feature>
<keyword evidence="6" id="KW-0333">Golgi apparatus</keyword>
<dbReference type="PROSITE" id="PS50192">
    <property type="entry name" value="T_SNARE"/>
    <property type="match status" value="1"/>
</dbReference>
<dbReference type="Proteomes" id="UP000663846">
    <property type="component" value="Unassembled WGS sequence"/>
</dbReference>
<keyword evidence="2" id="KW-0813">Transport</keyword>
<evidence type="ECO:0000256" key="3">
    <source>
        <dbReference type="ARBA" id="ARBA00022692"/>
    </source>
</evidence>
<evidence type="ECO:0000256" key="2">
    <source>
        <dbReference type="ARBA" id="ARBA00022448"/>
    </source>
</evidence>
<evidence type="ECO:0000256" key="1">
    <source>
        <dbReference type="ARBA" id="ARBA00004394"/>
    </source>
</evidence>
<protein>
    <recommendedName>
        <fullName evidence="11">t-SNARE coiled-coil homology domain-containing protein</fullName>
    </recommendedName>
</protein>
<dbReference type="GO" id="GO:0000139">
    <property type="term" value="C:Golgi membrane"/>
    <property type="evidence" value="ECO:0007669"/>
    <property type="project" value="UniProtKB-SubCell"/>
</dbReference>
<dbReference type="SUPFAM" id="SSF58038">
    <property type="entry name" value="SNARE fusion complex"/>
    <property type="match status" value="1"/>
</dbReference>
<organism evidence="12 13">
    <name type="scientific">Rhizoctonia solani</name>
    <dbReference type="NCBI Taxonomy" id="456999"/>
    <lineage>
        <taxon>Eukaryota</taxon>
        <taxon>Fungi</taxon>
        <taxon>Dikarya</taxon>
        <taxon>Basidiomycota</taxon>
        <taxon>Agaricomycotina</taxon>
        <taxon>Agaricomycetes</taxon>
        <taxon>Cantharellales</taxon>
        <taxon>Ceratobasidiaceae</taxon>
        <taxon>Rhizoctonia</taxon>
    </lineage>
</organism>
<evidence type="ECO:0000256" key="7">
    <source>
        <dbReference type="ARBA" id="ARBA00023136"/>
    </source>
</evidence>
<evidence type="ECO:0000256" key="4">
    <source>
        <dbReference type="ARBA" id="ARBA00022927"/>
    </source>
</evidence>
<evidence type="ECO:0000313" key="12">
    <source>
        <dbReference type="EMBL" id="CAE6421326.1"/>
    </source>
</evidence>
<dbReference type="AlphaFoldDB" id="A0A8H2X9K6"/>
<gene>
    <name evidence="12" type="ORF">RDB_LOCUS87043</name>
</gene>
<feature type="transmembrane region" description="Helical" evidence="10">
    <location>
        <begin position="153"/>
        <end position="173"/>
    </location>
</feature>
<keyword evidence="3 10" id="KW-0812">Transmembrane</keyword>
<proteinExistence type="predicted"/>
<evidence type="ECO:0000256" key="8">
    <source>
        <dbReference type="ARBA" id="ARBA00046280"/>
    </source>
</evidence>
<evidence type="ECO:0000256" key="9">
    <source>
        <dbReference type="SAM" id="MobiDB-lite"/>
    </source>
</evidence>
<dbReference type="InterPro" id="IPR039899">
    <property type="entry name" value="BET1_SNARE"/>
</dbReference>
<keyword evidence="5 10" id="KW-1133">Transmembrane helix</keyword>
<comment type="subcellular location">
    <subcellularLocation>
        <location evidence="8">Endomembrane system</location>
        <topology evidence="8">Single-pass type IV membrane protein</topology>
    </subcellularLocation>
    <subcellularLocation>
        <location evidence="1">Golgi apparatus membrane</location>
    </subcellularLocation>
</comment>
<feature type="domain" description="T-SNARE coiled-coil homology" evidence="11">
    <location>
        <begin position="83"/>
        <end position="145"/>
    </location>
</feature>
<dbReference type="InterPro" id="IPR000727">
    <property type="entry name" value="T_SNARE_dom"/>
</dbReference>
<comment type="caution">
    <text evidence="12">The sequence shown here is derived from an EMBL/GenBank/DDBJ whole genome shotgun (WGS) entry which is preliminary data.</text>
</comment>
<evidence type="ECO:0000313" key="13">
    <source>
        <dbReference type="Proteomes" id="UP000663846"/>
    </source>
</evidence>
<dbReference type="Gene3D" id="1.20.5.110">
    <property type="match status" value="1"/>
</dbReference>
<name>A0A8H2X9K6_9AGAM</name>